<evidence type="ECO:0000313" key="1">
    <source>
        <dbReference type="EMBL" id="MVN75588.1"/>
    </source>
</evidence>
<dbReference type="AlphaFoldDB" id="A0A7K1TB12"/>
<reference evidence="1 2" key="1">
    <citation type="submission" date="2019-12" db="EMBL/GenBank/DDBJ databases">
        <title>Hymenobacter sp. HMF4947 Genome sequencing and assembly.</title>
        <authorList>
            <person name="Kang H."/>
            <person name="Cha I."/>
            <person name="Kim H."/>
            <person name="Joh K."/>
        </authorList>
    </citation>
    <scope>NUCLEOTIDE SEQUENCE [LARGE SCALE GENOMIC DNA]</scope>
    <source>
        <strain evidence="1 2">HMF4947</strain>
    </source>
</reference>
<gene>
    <name evidence="1" type="ORF">GO988_04545</name>
</gene>
<organism evidence="1 2">
    <name type="scientific">Hymenobacter ginkgonis</name>
    <dbReference type="NCBI Taxonomy" id="2682976"/>
    <lineage>
        <taxon>Bacteria</taxon>
        <taxon>Pseudomonadati</taxon>
        <taxon>Bacteroidota</taxon>
        <taxon>Cytophagia</taxon>
        <taxon>Cytophagales</taxon>
        <taxon>Hymenobacteraceae</taxon>
        <taxon>Hymenobacter</taxon>
    </lineage>
</organism>
<sequence length="779" mass="84231">MTLFYWIFTTLCRPLPTPTARRSGRWLGLLALLFLYLPAAHATHIVGGEMDLQYVSGNTYQLTLNLYFDAINGSPGALDASLTAGIFDKATNQRLTSVLLPLVSNTFVNYSNPACTVGSLSTRQLIYRNTVELSPATYAASQGYYASVERCCRNLSISNIVAPGDAAQAFYLEFPAVVRRGQTFRDSTPRIFPPLADYACLGELFTYDFGGQDPDGDSLVYDMVTPLNGHTTPTNPTLPSQLSAPYQLIRWRDTIGTYQINTLAQIPGAPTLTVGARTGRLSVRPMKKGLFVFGVRCQEFRKGEKIGETRRDFQLQVLTCPKNAAPSLVLLPNPTGNVAYRPGRDTLRIVPGGPHCVRLRFTDPDNSSQLSLSLRAVNYSGPLPTFTTATSGTVHAAGQPDTLTANLCFPECTNTKGGVGRIDVLVSDNGCALPKRDTVHIAFIALPTPNVLPTLVSTAGPTLPLHVRPGQTLAFDLIATDLDSDPLLFTLTGSTGFAPDVLGAVLVPQAQVGTQRRARFTWPVDCRAITTPPGQVRQLLFMATSTTACGEKQQTPLLSIPVIIDYSNEPPVLTSTLPPVAAGTTDPPLIRLPLGQRYTATLAGLDTDRDVLALTASGQGFDLAAAGMTFTAPAGPAGQAAGTFSWLPGCDAASVVAGKPQVLTVTFRLQETTCQPQPQTRTVRFEVVSPDTVEFTPPNLILPTSNNLANRVFTMASLPPDFCDTRFAGIKIFSRWGRVVYESGDRNFRWSGESTAGMYYYLLTYTSGRRYKGWVEVIQ</sequence>
<accession>A0A7K1TB12</accession>
<dbReference type="RefSeq" id="WP_157562314.1">
    <property type="nucleotide sequence ID" value="NZ_WQKZ01000001.1"/>
</dbReference>
<name>A0A7K1TB12_9BACT</name>
<evidence type="ECO:0008006" key="3">
    <source>
        <dbReference type="Google" id="ProtNLM"/>
    </source>
</evidence>
<dbReference type="EMBL" id="WQKZ01000001">
    <property type="protein sequence ID" value="MVN75588.1"/>
    <property type="molecule type" value="Genomic_DNA"/>
</dbReference>
<keyword evidence="2" id="KW-1185">Reference proteome</keyword>
<dbReference type="Pfam" id="PF13585">
    <property type="entry name" value="CHU_C"/>
    <property type="match status" value="1"/>
</dbReference>
<dbReference type="Proteomes" id="UP000441336">
    <property type="component" value="Unassembled WGS sequence"/>
</dbReference>
<evidence type="ECO:0000313" key="2">
    <source>
        <dbReference type="Proteomes" id="UP000441336"/>
    </source>
</evidence>
<protein>
    <recommendedName>
        <fullName evidence="3">Gliding motility-associated C-terminal domain-containing protein</fullName>
    </recommendedName>
</protein>
<proteinExistence type="predicted"/>
<comment type="caution">
    <text evidence="1">The sequence shown here is derived from an EMBL/GenBank/DDBJ whole genome shotgun (WGS) entry which is preliminary data.</text>
</comment>